<gene>
    <name evidence="1" type="primary">paaG_2</name>
    <name evidence="1" type="ORF">GCM10009801_67180</name>
</gene>
<protein>
    <submittedName>
        <fullName evidence="1">2-(1,2-epoxy-1,2-dihydrophenyl)acetyl-CoA isomerase PaaG</fullName>
    </submittedName>
</protein>
<dbReference type="PANTHER" id="PTHR11941:SF54">
    <property type="entry name" value="ENOYL-COA HYDRATASE, MITOCHONDRIAL"/>
    <property type="match status" value="1"/>
</dbReference>
<dbReference type="Proteomes" id="UP001500016">
    <property type="component" value="Unassembled WGS sequence"/>
</dbReference>
<proteinExistence type="predicted"/>
<evidence type="ECO:0000313" key="1">
    <source>
        <dbReference type="EMBL" id="GAA2097081.1"/>
    </source>
</evidence>
<dbReference type="CDD" id="cd06558">
    <property type="entry name" value="crotonase-like"/>
    <property type="match status" value="1"/>
</dbReference>
<dbReference type="Gene3D" id="3.90.226.10">
    <property type="entry name" value="2-enoyl-CoA Hydratase, Chain A, domain 1"/>
    <property type="match status" value="1"/>
</dbReference>
<sequence length="268" mass="28440">MTDTSTDTSTVLVTRHPVPATEGVHVAEVTLNRPDKLNAWTAGMRDRLVAALDEAGADDRCRAVVLTGAGRAFCAGQDLAETAAIDPDDHAAAEAWIDDFGRLFRTVRGLDKPVVAAVNGVAAGSGFQFALLADLRIGHEGVRMGQPEVLSGIPSITGIWAMRGILGRAKTTEFALTGRLVDGTEAERLGLLSRLVDQDQVRSEALAEAVRLAELPPGAVALTKGRLRELDDAGLDEAVDAAKKVHTAAYATGEPQREMARFLAGRRR</sequence>
<name>A0ABN2WRV4_9ACTN</name>
<accession>A0ABN2WRV4</accession>
<dbReference type="InterPro" id="IPR029045">
    <property type="entry name" value="ClpP/crotonase-like_dom_sf"/>
</dbReference>
<comment type="caution">
    <text evidence="1">The sequence shown here is derived from an EMBL/GenBank/DDBJ whole genome shotgun (WGS) entry which is preliminary data.</text>
</comment>
<dbReference type="GO" id="GO:0016853">
    <property type="term" value="F:isomerase activity"/>
    <property type="evidence" value="ECO:0007669"/>
    <property type="project" value="UniProtKB-KW"/>
</dbReference>
<reference evidence="1 2" key="1">
    <citation type="journal article" date="2019" name="Int. J. Syst. Evol. Microbiol.">
        <title>The Global Catalogue of Microorganisms (GCM) 10K type strain sequencing project: providing services to taxonomists for standard genome sequencing and annotation.</title>
        <authorList>
            <consortium name="The Broad Institute Genomics Platform"/>
            <consortium name="The Broad Institute Genome Sequencing Center for Infectious Disease"/>
            <person name="Wu L."/>
            <person name="Ma J."/>
        </authorList>
    </citation>
    <scope>NUCLEOTIDE SEQUENCE [LARGE SCALE GENOMIC DNA]</scope>
    <source>
        <strain evidence="1 2">JCM 15478</strain>
    </source>
</reference>
<dbReference type="PANTHER" id="PTHR11941">
    <property type="entry name" value="ENOYL-COA HYDRATASE-RELATED"/>
    <property type="match status" value="1"/>
</dbReference>
<dbReference type="EMBL" id="BAAAPE010000016">
    <property type="protein sequence ID" value="GAA2097081.1"/>
    <property type="molecule type" value="Genomic_DNA"/>
</dbReference>
<dbReference type="Pfam" id="PF00378">
    <property type="entry name" value="ECH_1"/>
    <property type="match status" value="1"/>
</dbReference>
<dbReference type="InterPro" id="IPR001753">
    <property type="entry name" value="Enoyl-CoA_hydra/iso"/>
</dbReference>
<organism evidence="1 2">
    <name type="scientific">Streptomyces albiaxialis</name>
    <dbReference type="NCBI Taxonomy" id="329523"/>
    <lineage>
        <taxon>Bacteria</taxon>
        <taxon>Bacillati</taxon>
        <taxon>Actinomycetota</taxon>
        <taxon>Actinomycetes</taxon>
        <taxon>Kitasatosporales</taxon>
        <taxon>Streptomycetaceae</taxon>
        <taxon>Streptomyces</taxon>
    </lineage>
</organism>
<dbReference type="RefSeq" id="WP_344533645.1">
    <property type="nucleotide sequence ID" value="NZ_BAAAPE010000016.1"/>
</dbReference>
<evidence type="ECO:0000313" key="2">
    <source>
        <dbReference type="Proteomes" id="UP001500016"/>
    </source>
</evidence>
<keyword evidence="1" id="KW-0413">Isomerase</keyword>
<keyword evidence="2" id="KW-1185">Reference proteome</keyword>
<dbReference type="SUPFAM" id="SSF52096">
    <property type="entry name" value="ClpP/crotonase"/>
    <property type="match status" value="1"/>
</dbReference>